<dbReference type="eggNOG" id="ENOG5032YD7">
    <property type="taxonomic scope" value="Bacteria"/>
</dbReference>
<dbReference type="Proteomes" id="UP000010483">
    <property type="component" value="Chromosome"/>
</dbReference>
<sequence length="88" mass="10500">MNTTNTMLSPEQNQVENDWEFTEVWIDPMLNPPYLLLLLANTQGKFNIYDPAKDYQIIFSTDDYETAKLWLLEDEYEPIQGKFRFDDL</sequence>
<dbReference type="BioCyc" id="CSTA292563:G1353-1004-MONOMER"/>
<accession>K9YLH9</accession>
<dbReference type="STRING" id="292563.Cyast_0997"/>
<protein>
    <submittedName>
        <fullName evidence="1">Uncharacterized protein</fullName>
    </submittedName>
</protein>
<organism evidence="1 2">
    <name type="scientific">Cyanobacterium stanieri (strain ATCC 29140 / PCC 7202)</name>
    <dbReference type="NCBI Taxonomy" id="292563"/>
    <lineage>
        <taxon>Bacteria</taxon>
        <taxon>Bacillati</taxon>
        <taxon>Cyanobacteriota</taxon>
        <taxon>Cyanophyceae</taxon>
        <taxon>Oscillatoriophycideae</taxon>
        <taxon>Chroococcales</taxon>
        <taxon>Geminocystaceae</taxon>
        <taxon>Cyanobacterium</taxon>
    </lineage>
</organism>
<gene>
    <name evidence="1" type="ordered locus">Cyast_0997</name>
</gene>
<reference evidence="2" key="1">
    <citation type="journal article" date="2013" name="Proc. Natl. Acad. Sci. U.S.A.">
        <title>Improving the coverage of the cyanobacterial phylum using diversity-driven genome sequencing.</title>
        <authorList>
            <person name="Shih P.M."/>
            <person name="Wu D."/>
            <person name="Latifi A."/>
            <person name="Axen S.D."/>
            <person name="Fewer D.P."/>
            <person name="Talla E."/>
            <person name="Calteau A."/>
            <person name="Cai F."/>
            <person name="Tandeau de Marsac N."/>
            <person name="Rippka R."/>
            <person name="Herdman M."/>
            <person name="Sivonen K."/>
            <person name="Coursin T."/>
            <person name="Laurent T."/>
            <person name="Goodwin L."/>
            <person name="Nolan M."/>
            <person name="Davenport K.W."/>
            <person name="Han C.S."/>
            <person name="Rubin E.M."/>
            <person name="Eisen J.A."/>
            <person name="Woyke T."/>
            <person name="Gugger M."/>
            <person name="Kerfeld C.A."/>
        </authorList>
    </citation>
    <scope>NUCLEOTIDE SEQUENCE [LARGE SCALE GENOMIC DNA]</scope>
    <source>
        <strain evidence="2">ATCC 29140 / PCC 7202</strain>
    </source>
</reference>
<dbReference type="PATRIC" id="fig|292563.3.peg.1045"/>
<dbReference type="EMBL" id="CP003940">
    <property type="protein sequence ID" value="AFZ46968.1"/>
    <property type="molecule type" value="Genomic_DNA"/>
</dbReference>
<evidence type="ECO:0000313" key="1">
    <source>
        <dbReference type="EMBL" id="AFZ46968.1"/>
    </source>
</evidence>
<dbReference type="HOGENOM" id="CLU_182755_0_0_3"/>
<keyword evidence="2" id="KW-1185">Reference proteome</keyword>
<dbReference type="KEGG" id="csn:Cyast_0997"/>
<dbReference type="AlphaFoldDB" id="K9YLH9"/>
<proteinExistence type="predicted"/>
<evidence type="ECO:0000313" key="2">
    <source>
        <dbReference type="Proteomes" id="UP000010483"/>
    </source>
</evidence>
<name>K9YLH9_CYASC</name>